<feature type="region of interest" description="Disordered" evidence="1">
    <location>
        <begin position="71"/>
        <end position="107"/>
    </location>
</feature>
<dbReference type="RefSeq" id="XP_037150009.1">
    <property type="nucleotide sequence ID" value="XM_037293931.1"/>
</dbReference>
<dbReference type="AlphaFoldDB" id="A0A8H6CBV1"/>
<proteinExistence type="predicted"/>
<sequence length="119" mass="12931">MSLFINLDSQSGATVRGMLFGPPLEHLLLPLTDPGGSGQALFEGRRIARFDGERETLVYDDDERGVVERRADGNGARNGVSGSEVGRTYEGGYRRGLPEERSAVGTAGGDFERQSWWVA</sequence>
<dbReference type="EMBL" id="JACCJB010000016">
    <property type="protein sequence ID" value="KAF6220574.1"/>
    <property type="molecule type" value="Genomic_DNA"/>
</dbReference>
<evidence type="ECO:0000313" key="2">
    <source>
        <dbReference type="EMBL" id="KAF6220574.1"/>
    </source>
</evidence>
<evidence type="ECO:0000256" key="1">
    <source>
        <dbReference type="SAM" id="MobiDB-lite"/>
    </source>
</evidence>
<organism evidence="2 3">
    <name type="scientific">Letharia lupina</name>
    <dbReference type="NCBI Taxonomy" id="560253"/>
    <lineage>
        <taxon>Eukaryota</taxon>
        <taxon>Fungi</taxon>
        <taxon>Dikarya</taxon>
        <taxon>Ascomycota</taxon>
        <taxon>Pezizomycotina</taxon>
        <taxon>Lecanoromycetes</taxon>
        <taxon>OSLEUM clade</taxon>
        <taxon>Lecanoromycetidae</taxon>
        <taxon>Lecanorales</taxon>
        <taxon>Lecanorineae</taxon>
        <taxon>Parmeliaceae</taxon>
        <taxon>Letharia</taxon>
    </lineage>
</organism>
<protein>
    <submittedName>
        <fullName evidence="2">Uncharacterized protein</fullName>
    </submittedName>
</protein>
<reference evidence="2 3" key="1">
    <citation type="journal article" date="2020" name="Genomics">
        <title>Complete, high-quality genomes from long-read metagenomic sequencing of two wolf lichen thalli reveals enigmatic genome architecture.</title>
        <authorList>
            <person name="McKenzie S.K."/>
            <person name="Walston R.F."/>
            <person name="Allen J.L."/>
        </authorList>
    </citation>
    <scope>NUCLEOTIDE SEQUENCE [LARGE SCALE GENOMIC DNA]</scope>
    <source>
        <strain evidence="2">WasteWater1</strain>
    </source>
</reference>
<name>A0A8H6CBV1_9LECA</name>
<dbReference type="GeneID" id="59331419"/>
<gene>
    <name evidence="2" type="ORF">HO133_003007</name>
</gene>
<feature type="compositionally biased region" description="Basic and acidic residues" evidence="1">
    <location>
        <begin position="92"/>
        <end position="102"/>
    </location>
</feature>
<comment type="caution">
    <text evidence="2">The sequence shown here is derived from an EMBL/GenBank/DDBJ whole genome shotgun (WGS) entry which is preliminary data.</text>
</comment>
<dbReference type="Proteomes" id="UP000593566">
    <property type="component" value="Unassembled WGS sequence"/>
</dbReference>
<accession>A0A8H6CBV1</accession>
<evidence type="ECO:0000313" key="3">
    <source>
        <dbReference type="Proteomes" id="UP000593566"/>
    </source>
</evidence>
<keyword evidence="3" id="KW-1185">Reference proteome</keyword>